<accession>A0ABS7AIH8</accession>
<evidence type="ECO:0000313" key="3">
    <source>
        <dbReference type="Proteomes" id="UP001196565"/>
    </source>
</evidence>
<keyword evidence="1" id="KW-1133">Transmembrane helix</keyword>
<keyword evidence="1" id="KW-0812">Transmembrane</keyword>
<dbReference type="EMBL" id="JAHYBZ010000010">
    <property type="protein sequence ID" value="MBW6401120.1"/>
    <property type="molecule type" value="Genomic_DNA"/>
</dbReference>
<sequence>MAYAVAVAVGLLGLLSLVSCAIGLFLATSAQRAFEAALADDGNDGLRARGVLLVDRIRHPALRWIVNRRTGAMAGTVVVAVVRDRLATLRRSSLIGGVVGLGLVVLAFQVPGLME</sequence>
<keyword evidence="3" id="KW-1185">Reference proteome</keyword>
<gene>
    <name evidence="2" type="ORF">KPL78_24890</name>
</gene>
<dbReference type="Proteomes" id="UP001196565">
    <property type="component" value="Unassembled WGS sequence"/>
</dbReference>
<keyword evidence="1" id="KW-0472">Membrane</keyword>
<evidence type="ECO:0008006" key="4">
    <source>
        <dbReference type="Google" id="ProtNLM"/>
    </source>
</evidence>
<organism evidence="2 3">
    <name type="scientific">Roseomonas alba</name>
    <dbReference type="NCBI Taxonomy" id="2846776"/>
    <lineage>
        <taxon>Bacteria</taxon>
        <taxon>Pseudomonadati</taxon>
        <taxon>Pseudomonadota</taxon>
        <taxon>Alphaproteobacteria</taxon>
        <taxon>Acetobacterales</taxon>
        <taxon>Roseomonadaceae</taxon>
        <taxon>Roseomonas</taxon>
    </lineage>
</organism>
<name>A0ABS7AIH8_9PROT</name>
<proteinExistence type="predicted"/>
<reference evidence="2 3" key="1">
    <citation type="submission" date="2021-07" db="EMBL/GenBank/DDBJ databases">
        <authorList>
            <person name="So Y."/>
        </authorList>
    </citation>
    <scope>NUCLEOTIDE SEQUENCE [LARGE SCALE GENOMIC DNA]</scope>
    <source>
        <strain evidence="2 3">HJA6</strain>
    </source>
</reference>
<evidence type="ECO:0000313" key="2">
    <source>
        <dbReference type="EMBL" id="MBW6401120.1"/>
    </source>
</evidence>
<dbReference type="RefSeq" id="WP_219765688.1">
    <property type="nucleotide sequence ID" value="NZ_JAHYBZ010000010.1"/>
</dbReference>
<comment type="caution">
    <text evidence="2">The sequence shown here is derived from an EMBL/GenBank/DDBJ whole genome shotgun (WGS) entry which is preliminary data.</text>
</comment>
<evidence type="ECO:0000256" key="1">
    <source>
        <dbReference type="SAM" id="Phobius"/>
    </source>
</evidence>
<feature type="transmembrane region" description="Helical" evidence="1">
    <location>
        <begin position="94"/>
        <end position="114"/>
    </location>
</feature>
<protein>
    <recommendedName>
        <fullName evidence="4">ABC transporter permease</fullName>
    </recommendedName>
</protein>